<evidence type="ECO:0000256" key="1">
    <source>
        <dbReference type="SAM" id="MobiDB-lite"/>
    </source>
</evidence>
<dbReference type="GO" id="GO:0003697">
    <property type="term" value="F:single-stranded DNA binding"/>
    <property type="evidence" value="ECO:0000318"/>
    <property type="project" value="GO_Central"/>
</dbReference>
<feature type="compositionally biased region" description="Basic and acidic residues" evidence="1">
    <location>
        <begin position="86"/>
        <end position="95"/>
    </location>
</feature>
<name>F0ZL70_DICPU</name>
<keyword evidence="3" id="KW-1185">Reference proteome</keyword>
<protein>
    <recommendedName>
        <fullName evidence="4">Toprim domain-containing protein</fullName>
    </recommendedName>
</protein>
<dbReference type="Proteomes" id="UP000001064">
    <property type="component" value="Unassembled WGS sequence"/>
</dbReference>
<dbReference type="InParanoid" id="F0ZL70"/>
<dbReference type="VEuPathDB" id="AmoebaDB:DICPUDRAFT_97936"/>
<feature type="region of interest" description="Disordered" evidence="1">
    <location>
        <begin position="68"/>
        <end position="106"/>
    </location>
</feature>
<dbReference type="PANTHER" id="PTHR12873:SF0">
    <property type="entry name" value="TWINKLE MTDNA HELICASE"/>
    <property type="match status" value="1"/>
</dbReference>
<dbReference type="OrthoDB" id="275278at2759"/>
<evidence type="ECO:0000313" key="3">
    <source>
        <dbReference type="Proteomes" id="UP000001064"/>
    </source>
</evidence>
<gene>
    <name evidence="2" type="ORF">DICPUDRAFT_97936</name>
</gene>
<dbReference type="GO" id="GO:0005739">
    <property type="term" value="C:mitochondrion"/>
    <property type="evidence" value="ECO:0000318"/>
    <property type="project" value="GO_Central"/>
</dbReference>
<dbReference type="InterPro" id="IPR027417">
    <property type="entry name" value="P-loop_NTPase"/>
</dbReference>
<dbReference type="Gene3D" id="3.40.50.300">
    <property type="entry name" value="P-loop containing nucleotide triphosphate hydrolases"/>
    <property type="match status" value="1"/>
</dbReference>
<dbReference type="GO" id="GO:0043139">
    <property type="term" value="F:5'-3' DNA helicase activity"/>
    <property type="evidence" value="ECO:0007669"/>
    <property type="project" value="InterPro"/>
</dbReference>
<dbReference type="GO" id="GO:0006264">
    <property type="term" value="P:mitochondrial DNA replication"/>
    <property type="evidence" value="ECO:0000318"/>
    <property type="project" value="GO_Central"/>
</dbReference>
<accession>F0ZL70</accession>
<evidence type="ECO:0008006" key="4">
    <source>
        <dbReference type="Google" id="ProtNLM"/>
    </source>
</evidence>
<reference evidence="3" key="1">
    <citation type="journal article" date="2011" name="Genome Biol.">
        <title>Comparative genomics of the social amoebae Dictyostelium discoideum and Dictyostelium purpureum.</title>
        <authorList>
            <consortium name="US DOE Joint Genome Institute (JGI-PGF)"/>
            <person name="Sucgang R."/>
            <person name="Kuo A."/>
            <person name="Tian X."/>
            <person name="Salerno W."/>
            <person name="Parikh A."/>
            <person name="Feasley C.L."/>
            <person name="Dalin E."/>
            <person name="Tu H."/>
            <person name="Huang E."/>
            <person name="Barry K."/>
            <person name="Lindquist E."/>
            <person name="Shapiro H."/>
            <person name="Bruce D."/>
            <person name="Schmutz J."/>
            <person name="Salamov A."/>
            <person name="Fey P."/>
            <person name="Gaudet P."/>
            <person name="Anjard C."/>
            <person name="Babu M.M."/>
            <person name="Basu S."/>
            <person name="Bushmanova Y."/>
            <person name="van der Wel H."/>
            <person name="Katoh-Kurasawa M."/>
            <person name="Dinh C."/>
            <person name="Coutinho P.M."/>
            <person name="Saito T."/>
            <person name="Elias M."/>
            <person name="Schaap P."/>
            <person name="Kay R.R."/>
            <person name="Henrissat B."/>
            <person name="Eichinger L."/>
            <person name="Rivero F."/>
            <person name="Putnam N.H."/>
            <person name="West C.M."/>
            <person name="Loomis W.F."/>
            <person name="Chisholm R.L."/>
            <person name="Shaulsky G."/>
            <person name="Strassmann J.E."/>
            <person name="Queller D.C."/>
            <person name="Kuspa A."/>
            <person name="Grigoriev I.V."/>
        </authorList>
    </citation>
    <scope>NUCLEOTIDE SEQUENCE [LARGE SCALE GENOMIC DNA]</scope>
    <source>
        <strain evidence="3">QSDP1</strain>
    </source>
</reference>
<dbReference type="Gene3D" id="3.40.1360.10">
    <property type="match status" value="1"/>
</dbReference>
<dbReference type="STRING" id="5786.F0ZL70"/>
<dbReference type="Pfam" id="PF13155">
    <property type="entry name" value="Toprim_2"/>
    <property type="match status" value="1"/>
</dbReference>
<dbReference type="CDD" id="cd01029">
    <property type="entry name" value="TOPRIM_primases"/>
    <property type="match status" value="1"/>
</dbReference>
<dbReference type="RefSeq" id="XP_003288174.1">
    <property type="nucleotide sequence ID" value="XM_003288126.1"/>
</dbReference>
<organism evidence="2 3">
    <name type="scientific">Dictyostelium purpureum</name>
    <name type="common">Slime mold</name>
    <dbReference type="NCBI Taxonomy" id="5786"/>
    <lineage>
        <taxon>Eukaryota</taxon>
        <taxon>Amoebozoa</taxon>
        <taxon>Evosea</taxon>
        <taxon>Eumycetozoa</taxon>
        <taxon>Dictyostelia</taxon>
        <taxon>Dictyosteliales</taxon>
        <taxon>Dictyosteliaceae</taxon>
        <taxon>Dictyostelium</taxon>
    </lineage>
</organism>
<evidence type="ECO:0000313" key="2">
    <source>
        <dbReference type="EMBL" id="EGC35307.1"/>
    </source>
</evidence>
<dbReference type="InterPro" id="IPR034154">
    <property type="entry name" value="TOPRIM_DnaG/twinkle"/>
</dbReference>
<dbReference type="InterPro" id="IPR027032">
    <property type="entry name" value="Twinkle-like"/>
</dbReference>
<proteinExistence type="predicted"/>
<dbReference type="PANTHER" id="PTHR12873">
    <property type="entry name" value="T7-LIKE MITOCHONDRIAL DNA HELICASE"/>
    <property type="match status" value="1"/>
</dbReference>
<dbReference type="KEGG" id="dpp:DICPUDRAFT_97936"/>
<dbReference type="EMBL" id="GL871064">
    <property type="protein sequence ID" value="EGC35307.1"/>
    <property type="molecule type" value="Genomic_DNA"/>
</dbReference>
<dbReference type="AlphaFoldDB" id="F0ZL70"/>
<dbReference type="GeneID" id="10501581"/>
<dbReference type="SUPFAM" id="SSF56731">
    <property type="entry name" value="DNA primase core"/>
    <property type="match status" value="1"/>
</dbReference>
<dbReference type="eggNOG" id="KOG2373">
    <property type="taxonomic scope" value="Eukaryota"/>
</dbReference>
<dbReference type="GO" id="GO:0003678">
    <property type="term" value="F:DNA helicase activity"/>
    <property type="evidence" value="ECO:0000318"/>
    <property type="project" value="GO_Central"/>
</dbReference>
<sequence length="780" mass="89471">MLKGLNKIKIKNGYNKSLVLNIGYFSTNNNNLNNNSNNSNNSNDNNSNPKFKIKISGLKSLNISKQESLKNTNNNNNNNSISSPIEDSKEPEIKSTNENITAPPSVPFRLKEFKEKEEPRSPFSKLINPLKKVKELEKGAVKSPEIIKDSKNQERDSAPRIRDDETLISELKRKVLIKVKTELNKTESDKPKPIEEMSEELILQYLRHKSKEYRVAGEEVNLKDCPFCVNVQEKLDNMWKLYIHSHTGLFFCHRCSTKGNWNHLRLAFGDLKQNFRQAFQPAPVNKAPPPPPIKSMLEHISEVPKDVLEKIETYSKQLDKFPKVLQKLTGTGPGERGIKKEVLEYYLVGATNSKFKSTNWDSYECVTFPWTAVDEQGKIIQYRCKLRAIESKVHQRLEPAGSRWGFFGWHTIPNDCKLIVITEGEYDAMAVYQETGLPTISLPNGFASFPQVMIPLFDRFEKIILWMDDDLMGRAGAANFSDLLGSQKTHVIFTKQGQINGPKDANDALLMGKDFKEIIASAKPIHKFITDYMQERPEIAKEFEFFKPIPETYTNQLLPTLYKLLLPPATTGRLNFFLGLRVSVLVSQFALHNAVTNNISTLYVTGDHLFKPKQFMVKMVTQYLNLNGKENVDEFAKVPIHFSVSDKEGFKEILQTMALAILQYNVKHIVLDNVAENQYQVAPFVKIVKKFLNNYKDDINITMVQSFLIDRPTNKEILDDVDNYLQLYEGENFDDLVYKKIQYKDKPEFDCGVANVFYDTEPGLYHELNYKNNSKVIKIK</sequence>
<dbReference type="FunCoup" id="F0ZL70">
    <property type="interactions" value="95"/>
</dbReference>